<dbReference type="InterPro" id="IPR020053">
    <property type="entry name" value="Ribosome-bd_factorA_CS"/>
</dbReference>
<sequence length="140" mass="15648">MTNKSPNDVHQSSLNHRQLRVGELLRHALSDILARGDLRDPEVFERSITIAEIRVTRDLRNATAYVSLFGGGDLQRVISGLNRAAPYLSGQITRMVGLRNAPKICFLADPTLEQAGQIETLLQKPRVKRDLDCTKKLDSD</sequence>
<protein>
    <recommendedName>
        <fullName evidence="2">Ribosome-binding factor A</fullName>
    </recommendedName>
</protein>
<name>A0A382FA30_9ZZZZ</name>
<dbReference type="PANTHER" id="PTHR33515">
    <property type="entry name" value="RIBOSOME-BINDING FACTOR A, CHLOROPLASTIC-RELATED"/>
    <property type="match status" value="1"/>
</dbReference>
<dbReference type="HAMAP" id="MF_00003">
    <property type="entry name" value="RbfA"/>
    <property type="match status" value="1"/>
</dbReference>
<proteinExistence type="inferred from homology"/>
<dbReference type="InterPro" id="IPR015946">
    <property type="entry name" value="KH_dom-like_a/b"/>
</dbReference>
<dbReference type="Pfam" id="PF02033">
    <property type="entry name" value="RBFA"/>
    <property type="match status" value="1"/>
</dbReference>
<dbReference type="EMBL" id="UINC01048685">
    <property type="protein sequence ID" value="SVB59525.1"/>
    <property type="molecule type" value="Genomic_DNA"/>
</dbReference>
<accession>A0A382FA30</accession>
<organism evidence="1">
    <name type="scientific">marine metagenome</name>
    <dbReference type="NCBI Taxonomy" id="408172"/>
    <lineage>
        <taxon>unclassified sequences</taxon>
        <taxon>metagenomes</taxon>
        <taxon>ecological metagenomes</taxon>
    </lineage>
</organism>
<dbReference type="GO" id="GO:0006364">
    <property type="term" value="P:rRNA processing"/>
    <property type="evidence" value="ECO:0007669"/>
    <property type="project" value="InterPro"/>
</dbReference>
<dbReference type="PANTHER" id="PTHR33515:SF1">
    <property type="entry name" value="RIBOSOME-BINDING FACTOR A, CHLOROPLASTIC-RELATED"/>
    <property type="match status" value="1"/>
</dbReference>
<dbReference type="AlphaFoldDB" id="A0A382FA30"/>
<dbReference type="InterPro" id="IPR000238">
    <property type="entry name" value="RbfA"/>
</dbReference>
<dbReference type="NCBIfam" id="TIGR00082">
    <property type="entry name" value="rbfA"/>
    <property type="match status" value="1"/>
</dbReference>
<gene>
    <name evidence="1" type="ORF">METZ01_LOCUS212379</name>
</gene>
<reference evidence="1" key="1">
    <citation type="submission" date="2018-05" db="EMBL/GenBank/DDBJ databases">
        <authorList>
            <person name="Lanie J.A."/>
            <person name="Ng W.-L."/>
            <person name="Kazmierczak K.M."/>
            <person name="Andrzejewski T.M."/>
            <person name="Davidsen T.M."/>
            <person name="Wayne K.J."/>
            <person name="Tettelin H."/>
            <person name="Glass J.I."/>
            <person name="Rusch D."/>
            <person name="Podicherti R."/>
            <person name="Tsui H.-C.T."/>
            <person name="Winkler M.E."/>
        </authorList>
    </citation>
    <scope>NUCLEOTIDE SEQUENCE</scope>
</reference>
<dbReference type="SUPFAM" id="SSF89919">
    <property type="entry name" value="Ribosome-binding factor A, RbfA"/>
    <property type="match status" value="1"/>
</dbReference>
<dbReference type="GO" id="GO:0005829">
    <property type="term" value="C:cytosol"/>
    <property type="evidence" value="ECO:0007669"/>
    <property type="project" value="TreeGrafter"/>
</dbReference>
<dbReference type="Gene3D" id="3.30.300.20">
    <property type="match status" value="1"/>
</dbReference>
<dbReference type="InterPro" id="IPR023799">
    <property type="entry name" value="RbfA_dom_sf"/>
</dbReference>
<evidence type="ECO:0000313" key="1">
    <source>
        <dbReference type="EMBL" id="SVB59525.1"/>
    </source>
</evidence>
<dbReference type="GO" id="GO:0043024">
    <property type="term" value="F:ribosomal small subunit binding"/>
    <property type="evidence" value="ECO:0007669"/>
    <property type="project" value="TreeGrafter"/>
</dbReference>
<evidence type="ECO:0008006" key="2">
    <source>
        <dbReference type="Google" id="ProtNLM"/>
    </source>
</evidence>
<dbReference type="PROSITE" id="PS01319">
    <property type="entry name" value="RBFA"/>
    <property type="match status" value="1"/>
</dbReference>